<dbReference type="AlphaFoldDB" id="A0A233VI04"/>
<feature type="transmembrane region" description="Helical" evidence="1">
    <location>
        <begin position="70"/>
        <end position="87"/>
    </location>
</feature>
<dbReference type="Pfam" id="PF09605">
    <property type="entry name" value="Trep_Strep"/>
    <property type="match status" value="1"/>
</dbReference>
<dbReference type="RefSeq" id="WP_019132797.1">
    <property type="nucleotide sequence ID" value="NZ_JAWEFQ010000033.1"/>
</dbReference>
<keyword evidence="1" id="KW-1133">Transmembrane helix</keyword>
<dbReference type="EMBL" id="NDYE01000013">
    <property type="protein sequence ID" value="OXZ32022.1"/>
    <property type="molecule type" value="Genomic_DNA"/>
</dbReference>
<gene>
    <name evidence="2" type="ORF">B9N55_06530</name>
</gene>
<keyword evidence="1" id="KW-0812">Transmembrane</keyword>
<evidence type="ECO:0000313" key="2">
    <source>
        <dbReference type="EMBL" id="OXZ32022.1"/>
    </source>
</evidence>
<dbReference type="InterPro" id="IPR011733">
    <property type="entry name" value="CHP02185_IM"/>
</dbReference>
<dbReference type="Proteomes" id="UP000215546">
    <property type="component" value="Unassembled WGS sequence"/>
</dbReference>
<name>A0A233VI04_FINMA</name>
<reference evidence="3" key="1">
    <citation type="submission" date="2017-04" db="EMBL/GenBank/DDBJ databases">
        <title>Finegoldia magna isolated from orthopedic joint implant-associated infections.</title>
        <authorList>
            <person name="Bjorklund S."/>
            <person name="Bruggemann H."/>
            <person name="Jensen A."/>
            <person name="Hellmark B."/>
            <person name="Soderquist B."/>
        </authorList>
    </citation>
    <scope>NUCLEOTIDE SEQUENCE [LARGE SCALE GENOMIC DNA]</scope>
    <source>
        <strain evidence="3">12T273</strain>
    </source>
</reference>
<accession>A0A233VI04</accession>
<feature type="transmembrane region" description="Helical" evidence="1">
    <location>
        <begin position="168"/>
        <end position="189"/>
    </location>
</feature>
<sequence length="203" mass="22473">MTDKKGLNPNRLNGKDLINAGIFSAIYVVIIIAVACTLGLIPIGFLLLTFVVPFVEGIPMMLYFTKIKKFGMLIILQAVIGIAMILTGMGYDLLIWAIITGIVGELILKASKYQKSMGCVLAYAVSSICIAGNYVHWLTASQEWLKNKAASYGETFMYSVYGWFHSNWWLFPLLIVSCFVGGFLGGMIGRKVLRKHFERSGLV</sequence>
<feature type="transmembrane region" description="Helical" evidence="1">
    <location>
        <begin position="20"/>
        <end position="50"/>
    </location>
</feature>
<dbReference type="NCBIfam" id="TIGR02185">
    <property type="entry name" value="Trep_Strep"/>
    <property type="match status" value="1"/>
</dbReference>
<organism evidence="2 3">
    <name type="scientific">Finegoldia magna</name>
    <name type="common">Peptostreptococcus magnus</name>
    <dbReference type="NCBI Taxonomy" id="1260"/>
    <lineage>
        <taxon>Bacteria</taxon>
        <taxon>Bacillati</taxon>
        <taxon>Bacillota</taxon>
        <taxon>Tissierellia</taxon>
        <taxon>Tissierellales</taxon>
        <taxon>Peptoniphilaceae</taxon>
        <taxon>Finegoldia</taxon>
    </lineage>
</organism>
<keyword evidence="1" id="KW-0472">Membrane</keyword>
<feature type="transmembrane region" description="Helical" evidence="1">
    <location>
        <begin position="120"/>
        <end position="138"/>
    </location>
</feature>
<evidence type="ECO:0000256" key="1">
    <source>
        <dbReference type="SAM" id="Phobius"/>
    </source>
</evidence>
<evidence type="ECO:0000313" key="3">
    <source>
        <dbReference type="Proteomes" id="UP000215546"/>
    </source>
</evidence>
<comment type="caution">
    <text evidence="2">The sequence shown here is derived from an EMBL/GenBank/DDBJ whole genome shotgun (WGS) entry which is preliminary data.</text>
</comment>
<proteinExistence type="predicted"/>
<protein>
    <submittedName>
        <fullName evidence="2">Uncharacterized protein</fullName>
    </submittedName>
</protein>